<dbReference type="AlphaFoldDB" id="A0A2U4FLP3"/>
<dbReference type="Pfam" id="PF04748">
    <property type="entry name" value="Polysacc_deac_2"/>
    <property type="match status" value="1"/>
</dbReference>
<dbReference type="InterPro" id="IPR011330">
    <property type="entry name" value="Glyco_hydro/deAcase_b/a-brl"/>
</dbReference>
<dbReference type="OrthoDB" id="9784811at2"/>
<organism evidence="1 2">
    <name type="scientific">Brachyspira hampsonii 30446</name>
    <dbReference type="NCBI Taxonomy" id="1289135"/>
    <lineage>
        <taxon>Bacteria</taxon>
        <taxon>Pseudomonadati</taxon>
        <taxon>Spirochaetota</taxon>
        <taxon>Spirochaetia</taxon>
        <taxon>Brachyspirales</taxon>
        <taxon>Brachyspiraceae</taxon>
        <taxon>Brachyspira</taxon>
    </lineage>
</organism>
<dbReference type="SUPFAM" id="SSF88713">
    <property type="entry name" value="Glycoside hydrolase/deacetylase"/>
    <property type="match status" value="1"/>
</dbReference>
<comment type="caution">
    <text evidence="1">The sequence shown here is derived from an EMBL/GenBank/DDBJ whole genome shotgun (WGS) entry which is preliminary data.</text>
</comment>
<evidence type="ECO:0000313" key="2">
    <source>
        <dbReference type="Proteomes" id="UP000011663"/>
    </source>
</evidence>
<reference evidence="1 2" key="1">
    <citation type="submission" date="2012-07" db="EMBL/GenBank/DDBJ databases">
        <title>Genome sequence of Brachyspira sp. 30446, isolated from a pig with mucohaemorrhagic colitis.</title>
        <authorList>
            <person name="Rubin J.E."/>
            <person name="Fernando C."/>
            <person name="Harding J.C.S."/>
            <person name="Hill J.E."/>
        </authorList>
    </citation>
    <scope>NUCLEOTIDE SEQUENCE [LARGE SCALE GENOMIC DNA]</scope>
    <source>
        <strain evidence="1 2">30446</strain>
    </source>
</reference>
<dbReference type="PANTHER" id="PTHR30105">
    <property type="entry name" value="UNCHARACTERIZED YIBQ-RELATED"/>
    <property type="match status" value="1"/>
</dbReference>
<protein>
    <submittedName>
        <fullName evidence="1">Divergent polysaccharide deacetylase</fullName>
    </submittedName>
</protein>
<dbReference type="STRING" id="1289135.A966_13098"/>
<dbReference type="Gene3D" id="3.20.20.370">
    <property type="entry name" value="Glycoside hydrolase/deacetylase"/>
    <property type="match status" value="1"/>
</dbReference>
<dbReference type="CDD" id="cd10936">
    <property type="entry name" value="CE4_DAC2"/>
    <property type="match status" value="1"/>
</dbReference>
<sequence>MKNIFIFALSVIILFIFAFTFIKVKENYNISFEYADNVSNISNDNTILQKNIKEKPSNDIFHLADINSPDIAKPILNKINEHSNCISIIIDDSGNTLDNSQRYFSLANEYNITFAVLPDSYHSTDFSYAAYSNNVNVILHIPMEGSDYFGEKTLIRKSMNEDEVFRLLDYSFSKVPYAKGMNNHTGSIASCDESIVSYMLNYAKNNDKYFIDSYTVSGSLIYDMALKYGVKTARRSVFLDNERDYSSIMKQWRELIKMSKEYGIAIGIGHYQSEETLKVLEDNLPLLADEGIMSVNITDILN</sequence>
<dbReference type="GeneID" id="66489014"/>
<dbReference type="RefSeq" id="WP_008726173.1">
    <property type="nucleotide sequence ID" value="NZ_JH994111.1"/>
</dbReference>
<gene>
    <name evidence="1" type="ORF">A966_13098</name>
</gene>
<dbReference type="Proteomes" id="UP000011663">
    <property type="component" value="Unassembled WGS sequence"/>
</dbReference>
<accession>A0A2U4FLP3</accession>
<dbReference type="EMBL" id="ALNZ01000035">
    <property type="protein sequence ID" value="EKV55983.1"/>
    <property type="molecule type" value="Genomic_DNA"/>
</dbReference>
<dbReference type="PANTHER" id="PTHR30105:SF2">
    <property type="entry name" value="DIVERGENT POLYSACCHARIDE DEACETYLASE SUPERFAMILY"/>
    <property type="match status" value="1"/>
</dbReference>
<evidence type="ECO:0000313" key="1">
    <source>
        <dbReference type="EMBL" id="EKV55983.1"/>
    </source>
</evidence>
<proteinExistence type="predicted"/>
<dbReference type="GO" id="GO:0005975">
    <property type="term" value="P:carbohydrate metabolic process"/>
    <property type="evidence" value="ECO:0007669"/>
    <property type="project" value="InterPro"/>
</dbReference>
<dbReference type="InterPro" id="IPR006837">
    <property type="entry name" value="Divergent_DAC"/>
</dbReference>
<name>A0A2U4FLP3_9SPIR</name>